<dbReference type="Proteomes" id="UP000222016">
    <property type="component" value="Genome"/>
</dbReference>
<organism evidence="1 2">
    <name type="scientific">Klebsiella phage vB_KpnM_KpV52</name>
    <dbReference type="NCBI Taxonomy" id="1912321"/>
    <lineage>
        <taxon>Viruses</taxon>
        <taxon>Duplodnaviria</taxon>
        <taxon>Heunggongvirae</taxon>
        <taxon>Uroviricota</taxon>
        <taxon>Caudoviricetes</taxon>
        <taxon>Jameshumphriesvirinae</taxon>
        <taxon>Sircambvirus</taxon>
        <taxon>Sircambvirus KpV52</taxon>
        <taxon>Jedunavirus KpV80</taxon>
    </lineage>
</organism>
<name>A0A1I9SEU2_9CAUD</name>
<dbReference type="OrthoDB" id="13958at10239"/>
<accession>A0A1I9SEU2</accession>
<proteinExistence type="predicted"/>
<dbReference type="EMBL" id="KX237516">
    <property type="protein sequence ID" value="AOZ65369.1"/>
    <property type="molecule type" value="Genomic_DNA"/>
</dbReference>
<reference evidence="1 2" key="1">
    <citation type="submission" date="2016-05" db="EMBL/GenBank/DDBJ databases">
        <title>Complete genome sequence of bacteriophage vB_KpnM_KpV52 lytic for Klebsiella pneumoniae.</title>
        <authorList>
            <person name="Komisarova E.V."/>
            <person name="Krasilnikova V.M."/>
            <person name="Kislichkina A.A."/>
            <person name="Myakinina V.P."/>
            <person name="Volozhantsev N.V."/>
        </authorList>
    </citation>
    <scope>NUCLEOTIDE SEQUENCE [LARGE SCALE GENOMIC DNA]</scope>
</reference>
<evidence type="ECO:0008006" key="3">
    <source>
        <dbReference type="Google" id="ProtNLM"/>
    </source>
</evidence>
<sequence length="167" mass="17928">MSVNIKALQQAKQAIRSKLEQYAKVSQKTVTVGIHSDAGEHHDSGMTNAQLGALLNYGNPNNKLYGNPAPIPPRPWLIPGVQSGKQDIVDTIAHGVANDLPLDQVLEQVGAFAAGAVQQYMTDLRTPPNSDYTIEQKGSDNPLIDTGALRASVTYKVSNEKPDEGIL</sequence>
<evidence type="ECO:0000313" key="1">
    <source>
        <dbReference type="EMBL" id="AOZ65369.1"/>
    </source>
</evidence>
<protein>
    <recommendedName>
        <fullName evidence="3">Neck protein</fullName>
    </recommendedName>
</protein>
<evidence type="ECO:0000313" key="2">
    <source>
        <dbReference type="Proteomes" id="UP000222016"/>
    </source>
</evidence>
<keyword evidence="2" id="KW-1185">Reference proteome</keyword>
<gene>
    <name evidence="1" type="ORF">kpv52_25</name>
</gene>